<organism evidence="2 3">
    <name type="scientific">Emticicia aquatilis</name>
    <dbReference type="NCBI Taxonomy" id="1537369"/>
    <lineage>
        <taxon>Bacteria</taxon>
        <taxon>Pseudomonadati</taxon>
        <taxon>Bacteroidota</taxon>
        <taxon>Cytophagia</taxon>
        <taxon>Cytophagales</taxon>
        <taxon>Leadbetterellaceae</taxon>
        <taxon>Emticicia</taxon>
    </lineage>
</organism>
<name>A0A917DHU4_9BACT</name>
<dbReference type="GO" id="GO:0000156">
    <property type="term" value="F:phosphorelay response regulator activity"/>
    <property type="evidence" value="ECO:0007669"/>
    <property type="project" value="InterPro"/>
</dbReference>
<evidence type="ECO:0000313" key="2">
    <source>
        <dbReference type="EMBL" id="GGD40025.1"/>
    </source>
</evidence>
<dbReference type="PANTHER" id="PTHR37299:SF1">
    <property type="entry name" value="STAGE 0 SPORULATION PROTEIN A HOMOLOG"/>
    <property type="match status" value="1"/>
</dbReference>
<dbReference type="InterPro" id="IPR046947">
    <property type="entry name" value="LytR-like"/>
</dbReference>
<evidence type="ECO:0000313" key="3">
    <source>
        <dbReference type="Proteomes" id="UP000609064"/>
    </source>
</evidence>
<dbReference type="Gene3D" id="2.40.50.1020">
    <property type="entry name" value="LytTr DNA-binding domain"/>
    <property type="match status" value="1"/>
</dbReference>
<dbReference type="PANTHER" id="PTHR37299">
    <property type="entry name" value="TRANSCRIPTIONAL REGULATOR-RELATED"/>
    <property type="match status" value="1"/>
</dbReference>
<proteinExistence type="predicted"/>
<comment type="caution">
    <text evidence="2">The sequence shown here is derived from an EMBL/GenBank/DDBJ whole genome shotgun (WGS) entry which is preliminary data.</text>
</comment>
<sequence length="127" mass="15100">MQFWNVKKLQKAMKTFYTKPNFCDPQLIWFDHGKTCILPEEVVYLSSLENYTEFHLKCGKKVISSRTLKIHETQLVAKGQFARVHRKFMLNMQYLKHIERHGEEHVAHLTTGDKIIVSRRQAKRLNN</sequence>
<dbReference type="EMBL" id="BMKK01000001">
    <property type="protein sequence ID" value="GGD40025.1"/>
    <property type="molecule type" value="Genomic_DNA"/>
</dbReference>
<dbReference type="Pfam" id="PF04397">
    <property type="entry name" value="LytTR"/>
    <property type="match status" value="1"/>
</dbReference>
<keyword evidence="3" id="KW-1185">Reference proteome</keyword>
<dbReference type="PROSITE" id="PS50930">
    <property type="entry name" value="HTH_LYTTR"/>
    <property type="match status" value="1"/>
</dbReference>
<gene>
    <name evidence="2" type="ORF">GCM10011514_00110</name>
</gene>
<dbReference type="GO" id="GO:0003677">
    <property type="term" value="F:DNA binding"/>
    <property type="evidence" value="ECO:0007669"/>
    <property type="project" value="InterPro"/>
</dbReference>
<evidence type="ECO:0000259" key="1">
    <source>
        <dbReference type="PROSITE" id="PS50930"/>
    </source>
</evidence>
<dbReference type="Proteomes" id="UP000609064">
    <property type="component" value="Unassembled WGS sequence"/>
</dbReference>
<dbReference type="AlphaFoldDB" id="A0A917DHU4"/>
<dbReference type="SMART" id="SM00850">
    <property type="entry name" value="LytTR"/>
    <property type="match status" value="1"/>
</dbReference>
<protein>
    <recommendedName>
        <fullName evidence="1">HTH LytTR-type domain-containing protein</fullName>
    </recommendedName>
</protein>
<feature type="domain" description="HTH LytTR-type" evidence="1">
    <location>
        <begin position="37"/>
        <end position="127"/>
    </location>
</feature>
<reference evidence="2" key="2">
    <citation type="submission" date="2020-09" db="EMBL/GenBank/DDBJ databases">
        <authorList>
            <person name="Sun Q."/>
            <person name="Zhou Y."/>
        </authorList>
    </citation>
    <scope>NUCLEOTIDE SEQUENCE</scope>
    <source>
        <strain evidence="2">CGMCC 1.15958</strain>
    </source>
</reference>
<accession>A0A917DHU4</accession>
<reference evidence="2" key="1">
    <citation type="journal article" date="2014" name="Int. J. Syst. Evol. Microbiol.">
        <title>Complete genome sequence of Corynebacterium casei LMG S-19264T (=DSM 44701T), isolated from a smear-ripened cheese.</title>
        <authorList>
            <consortium name="US DOE Joint Genome Institute (JGI-PGF)"/>
            <person name="Walter F."/>
            <person name="Albersmeier A."/>
            <person name="Kalinowski J."/>
            <person name="Ruckert C."/>
        </authorList>
    </citation>
    <scope>NUCLEOTIDE SEQUENCE</scope>
    <source>
        <strain evidence="2">CGMCC 1.15958</strain>
    </source>
</reference>
<dbReference type="InterPro" id="IPR007492">
    <property type="entry name" value="LytTR_DNA-bd_dom"/>
</dbReference>